<evidence type="ECO:0000256" key="8">
    <source>
        <dbReference type="HAMAP-Rule" id="MF_00501"/>
    </source>
</evidence>
<comment type="caution">
    <text evidence="9">The sequence shown here is derived from an EMBL/GenBank/DDBJ whole genome shotgun (WGS) entry which is preliminary data.</text>
</comment>
<dbReference type="AlphaFoldDB" id="A0AA37TQ56"/>
<name>A0AA37TQ56_9GAMM</name>
<reference evidence="9 10" key="1">
    <citation type="journal article" date="2014" name="Int. J. Syst. Evol. Microbiol.">
        <title>Complete genome sequence of Corynebacterium casei LMG S-19264T (=DSM 44701T), isolated from a smear-ripened cheese.</title>
        <authorList>
            <consortium name="US DOE Joint Genome Institute (JGI-PGF)"/>
            <person name="Walter F."/>
            <person name="Albersmeier A."/>
            <person name="Kalinowski J."/>
            <person name="Ruckert C."/>
        </authorList>
    </citation>
    <scope>NUCLEOTIDE SEQUENCE [LARGE SCALE GENOMIC DNA]</scope>
    <source>
        <strain evidence="9 10">NBRC 112785</strain>
    </source>
</reference>
<dbReference type="EMBL" id="BSPO01000001">
    <property type="protein sequence ID" value="GLS82302.1"/>
    <property type="molecule type" value="Genomic_DNA"/>
</dbReference>
<dbReference type="InterPro" id="IPR002150">
    <property type="entry name" value="Ribosomal_bL31"/>
</dbReference>
<dbReference type="PANTHER" id="PTHR33280">
    <property type="entry name" value="50S RIBOSOMAL PROTEIN L31, CHLOROPLASTIC"/>
    <property type="match status" value="1"/>
</dbReference>
<dbReference type="InterPro" id="IPR042105">
    <property type="entry name" value="Ribosomal_bL31_sf"/>
</dbReference>
<dbReference type="Proteomes" id="UP001157439">
    <property type="component" value="Unassembled WGS sequence"/>
</dbReference>
<dbReference type="NCBIfam" id="TIGR00105">
    <property type="entry name" value="L31"/>
    <property type="match status" value="1"/>
</dbReference>
<feature type="binding site" evidence="8">
    <location>
        <position position="40"/>
    </location>
    <ligand>
        <name>Zn(2+)</name>
        <dbReference type="ChEBI" id="CHEBI:29105"/>
    </ligand>
</feature>
<proteinExistence type="inferred from homology"/>
<dbReference type="GO" id="GO:0005840">
    <property type="term" value="C:ribosome"/>
    <property type="evidence" value="ECO:0007669"/>
    <property type="project" value="UniProtKB-KW"/>
</dbReference>
<feature type="binding site" evidence="8">
    <location>
        <position position="37"/>
    </location>
    <ligand>
        <name>Zn(2+)</name>
        <dbReference type="ChEBI" id="CHEBI:29105"/>
    </ligand>
</feature>
<evidence type="ECO:0000256" key="4">
    <source>
        <dbReference type="ARBA" id="ARBA00022884"/>
    </source>
</evidence>
<comment type="function">
    <text evidence="8">Binds the 23S rRNA.</text>
</comment>
<dbReference type="RefSeq" id="WP_095497854.1">
    <property type="nucleotide sequence ID" value="NZ_BSPO01000001.1"/>
</dbReference>
<keyword evidence="10" id="KW-1185">Reference proteome</keyword>
<dbReference type="NCBIfam" id="NF000612">
    <property type="entry name" value="PRK00019.1"/>
    <property type="match status" value="1"/>
</dbReference>
<evidence type="ECO:0000313" key="10">
    <source>
        <dbReference type="Proteomes" id="UP001157439"/>
    </source>
</evidence>
<dbReference type="GO" id="GO:1990904">
    <property type="term" value="C:ribonucleoprotein complex"/>
    <property type="evidence" value="ECO:0007669"/>
    <property type="project" value="UniProtKB-KW"/>
</dbReference>
<comment type="subunit">
    <text evidence="2 8">Part of the 50S ribosomal subunit.</text>
</comment>
<dbReference type="Pfam" id="PF01197">
    <property type="entry name" value="Ribosomal_L31"/>
    <property type="match status" value="1"/>
</dbReference>
<keyword evidence="8" id="KW-0862">Zinc</keyword>
<dbReference type="GO" id="GO:0046872">
    <property type="term" value="F:metal ion binding"/>
    <property type="evidence" value="ECO:0007669"/>
    <property type="project" value="UniProtKB-KW"/>
</dbReference>
<dbReference type="NCBIfam" id="NF001809">
    <property type="entry name" value="PRK00528.1"/>
    <property type="match status" value="1"/>
</dbReference>
<feature type="binding site" evidence="8">
    <location>
        <position position="18"/>
    </location>
    <ligand>
        <name>Zn(2+)</name>
        <dbReference type="ChEBI" id="CHEBI:29105"/>
    </ligand>
</feature>
<dbReference type="PRINTS" id="PR01249">
    <property type="entry name" value="RIBOSOMALL31"/>
</dbReference>
<comment type="cofactor">
    <cofactor evidence="8">
        <name>Zn(2+)</name>
        <dbReference type="ChEBI" id="CHEBI:29105"/>
    </cofactor>
    <text evidence="8">Binds 1 zinc ion per subunit.</text>
</comment>
<dbReference type="SUPFAM" id="SSF143800">
    <property type="entry name" value="L28p-like"/>
    <property type="match status" value="1"/>
</dbReference>
<dbReference type="HAMAP" id="MF_00501">
    <property type="entry name" value="Ribosomal_bL31_1"/>
    <property type="match status" value="1"/>
</dbReference>
<keyword evidence="5 8" id="KW-0689">Ribosomal protein</keyword>
<evidence type="ECO:0000256" key="3">
    <source>
        <dbReference type="ARBA" id="ARBA00022730"/>
    </source>
</evidence>
<accession>A0AA37TQ56</accession>
<dbReference type="GO" id="GO:0003735">
    <property type="term" value="F:structural constituent of ribosome"/>
    <property type="evidence" value="ECO:0007669"/>
    <property type="project" value="InterPro"/>
</dbReference>
<dbReference type="PROSITE" id="PS01143">
    <property type="entry name" value="RIBOSOMAL_L31"/>
    <property type="match status" value="1"/>
</dbReference>
<evidence type="ECO:0000256" key="7">
    <source>
        <dbReference type="ARBA" id="ARBA00035687"/>
    </source>
</evidence>
<dbReference type="PANTHER" id="PTHR33280:SF6">
    <property type="entry name" value="LARGE RIBOSOMAL SUBUNIT PROTEIN BL31A"/>
    <property type="match status" value="1"/>
</dbReference>
<evidence type="ECO:0000313" key="9">
    <source>
        <dbReference type="EMBL" id="GLS82302.1"/>
    </source>
</evidence>
<keyword evidence="8" id="KW-0479">Metal-binding</keyword>
<dbReference type="GO" id="GO:0006412">
    <property type="term" value="P:translation"/>
    <property type="evidence" value="ECO:0007669"/>
    <property type="project" value="UniProtKB-UniRule"/>
</dbReference>
<protein>
    <recommendedName>
        <fullName evidence="7 8">Large ribosomal subunit protein bL31</fullName>
    </recommendedName>
</protein>
<comment type="similarity">
    <text evidence="1 8">Belongs to the bacterial ribosomal protein bL31 family. Type A subfamily.</text>
</comment>
<dbReference type="InterPro" id="IPR034704">
    <property type="entry name" value="Ribosomal_bL28/bL31-like_sf"/>
</dbReference>
<sequence length="71" mass="7700">MKEGIHPNYAAIKATCSCGNVIETRSTVGKDIHLDVCGACHPFYTGKQKVADTGGRVDRFKKRFGALSSKK</sequence>
<dbReference type="GO" id="GO:0019843">
    <property type="term" value="F:rRNA binding"/>
    <property type="evidence" value="ECO:0007669"/>
    <property type="project" value="UniProtKB-KW"/>
</dbReference>
<dbReference type="InterPro" id="IPR027491">
    <property type="entry name" value="Ribosomal_bL31_A"/>
</dbReference>
<keyword evidence="6 8" id="KW-0687">Ribonucleoprotein</keyword>
<evidence type="ECO:0000256" key="5">
    <source>
        <dbReference type="ARBA" id="ARBA00022980"/>
    </source>
</evidence>
<evidence type="ECO:0000256" key="6">
    <source>
        <dbReference type="ARBA" id="ARBA00023274"/>
    </source>
</evidence>
<organism evidence="9 10">
    <name type="scientific">Paraferrimonas haliotis</name>
    <dbReference type="NCBI Taxonomy" id="2013866"/>
    <lineage>
        <taxon>Bacteria</taxon>
        <taxon>Pseudomonadati</taxon>
        <taxon>Pseudomonadota</taxon>
        <taxon>Gammaproteobacteria</taxon>
        <taxon>Alteromonadales</taxon>
        <taxon>Ferrimonadaceae</taxon>
        <taxon>Paraferrimonas</taxon>
    </lineage>
</organism>
<evidence type="ECO:0000256" key="2">
    <source>
        <dbReference type="ARBA" id="ARBA00011838"/>
    </source>
</evidence>
<evidence type="ECO:0000256" key="1">
    <source>
        <dbReference type="ARBA" id="ARBA00009296"/>
    </source>
</evidence>
<keyword evidence="4 8" id="KW-0694">RNA-binding</keyword>
<gene>
    <name evidence="8 9" type="primary">rpmE</name>
    <name evidence="9" type="ORF">GCM10007894_02790</name>
</gene>
<dbReference type="Gene3D" id="4.10.830.30">
    <property type="entry name" value="Ribosomal protein L31"/>
    <property type="match status" value="1"/>
</dbReference>
<keyword evidence="3 8" id="KW-0699">rRNA-binding</keyword>
<feature type="binding site" evidence="8">
    <location>
        <position position="16"/>
    </location>
    <ligand>
        <name>Zn(2+)</name>
        <dbReference type="ChEBI" id="CHEBI:29105"/>
    </ligand>
</feature>